<dbReference type="Gene3D" id="6.10.340.10">
    <property type="match status" value="1"/>
</dbReference>
<dbReference type="Gene3D" id="1.10.287.130">
    <property type="match status" value="1"/>
</dbReference>
<sequence>MSMFTTTPKVSSPHALQRKLMIILLTSVTAVSALLGLLYNAGMRQTLMDQLGDQLKLTTERALNYSQEAGNGRIEAPGQSAGTLTARFDRLVFVGGVLDKKTGEFKQLGQQDAIPMVQLPVSDLHTPGAFHPRRANLTVGDYYLVAVQDAGTNTVLVVGLPLSDTDVALREMAWLTLFIAMILIVGAGLAGSWLISRSLAPLKRVAGVAASVADTDLDSGKVELTQRVAEEDATPGTEVGNVGYALNAMIDNVSTALTAREKSQAQMRQFVADASHELRTPLSSIRGYTELLAATEHFSPDGQRSVERVLQQSHRMGSLVENLLLLARLDEANAFRRTKLDLGLLTADITEDFKVTADDHIWEFDCQDPQTFVYADSSSLRRVITNLLANARKHTSPGNTVTATVRQDPDSNEAVLLVHDTGEGIDADFLPTVFERFTRADKARSGSDGTTGLGLPIAKSIVEAHGGSISVRSVPGDTVFEVRLPLIDQDAEPAGSAGRSPKASV</sequence>
<evidence type="ECO:0000313" key="16">
    <source>
        <dbReference type="EMBL" id="RBM00187.1"/>
    </source>
</evidence>
<dbReference type="InterPro" id="IPR036890">
    <property type="entry name" value="HATPase_C_sf"/>
</dbReference>
<evidence type="ECO:0000256" key="5">
    <source>
        <dbReference type="ARBA" id="ARBA00022553"/>
    </source>
</evidence>
<feature type="transmembrane region" description="Helical" evidence="12">
    <location>
        <begin position="174"/>
        <end position="195"/>
    </location>
</feature>
<dbReference type="CDD" id="cd00082">
    <property type="entry name" value="HisKA"/>
    <property type="match status" value="1"/>
</dbReference>
<evidence type="ECO:0000256" key="4">
    <source>
        <dbReference type="ARBA" id="ARBA00012438"/>
    </source>
</evidence>
<dbReference type="InterPro" id="IPR003660">
    <property type="entry name" value="HAMP_dom"/>
</dbReference>
<dbReference type="Proteomes" id="UP000252167">
    <property type="component" value="Unassembled WGS sequence"/>
</dbReference>
<comment type="caution">
    <text evidence="16">The sequence shown here is derived from an EMBL/GenBank/DDBJ whole genome shotgun (WGS) entry which is preliminary data.</text>
</comment>
<feature type="domain" description="HAMP" evidence="14">
    <location>
        <begin position="196"/>
        <end position="258"/>
    </location>
</feature>
<keyword evidence="10" id="KW-0902">Two-component regulatory system</keyword>
<dbReference type="PANTHER" id="PTHR45436:SF5">
    <property type="entry name" value="SENSOR HISTIDINE KINASE TRCS"/>
    <property type="match status" value="1"/>
</dbReference>
<dbReference type="Proteomes" id="UP000477543">
    <property type="component" value="Unassembled WGS sequence"/>
</dbReference>
<dbReference type="GO" id="GO:0005509">
    <property type="term" value="F:calcium ion binding"/>
    <property type="evidence" value="ECO:0007669"/>
    <property type="project" value="UniProtKB-ARBA"/>
</dbReference>
<evidence type="ECO:0000256" key="11">
    <source>
        <dbReference type="ARBA" id="ARBA00023136"/>
    </source>
</evidence>
<dbReference type="EC" id="2.7.13.3" evidence="4"/>
<comment type="catalytic activity">
    <reaction evidence="1">
        <text>ATP + protein L-histidine = ADP + protein N-phospho-L-histidine.</text>
        <dbReference type="EC" id="2.7.13.3"/>
    </reaction>
</comment>
<evidence type="ECO:0000256" key="9">
    <source>
        <dbReference type="ARBA" id="ARBA00022989"/>
    </source>
</evidence>
<dbReference type="InterPro" id="IPR004358">
    <property type="entry name" value="Sig_transdc_His_kin-like_C"/>
</dbReference>
<dbReference type="SUPFAM" id="SSF47384">
    <property type="entry name" value="Homodimeric domain of signal transducing histidine kinase"/>
    <property type="match status" value="1"/>
</dbReference>
<dbReference type="RefSeq" id="WP_113607685.1">
    <property type="nucleotide sequence ID" value="NZ_CM125969.1"/>
</dbReference>
<dbReference type="FunFam" id="1.10.287.130:FF:000001">
    <property type="entry name" value="Two-component sensor histidine kinase"/>
    <property type="match status" value="1"/>
</dbReference>
<dbReference type="SMART" id="SM00388">
    <property type="entry name" value="HisKA"/>
    <property type="match status" value="1"/>
</dbReference>
<dbReference type="EMBL" id="WYDN01000005">
    <property type="protein sequence ID" value="NAZ15847.1"/>
    <property type="molecule type" value="Genomic_DNA"/>
</dbReference>
<dbReference type="PROSITE" id="PS50109">
    <property type="entry name" value="HIS_KIN"/>
    <property type="match status" value="1"/>
</dbReference>
<feature type="domain" description="Histidine kinase" evidence="13">
    <location>
        <begin position="273"/>
        <end position="488"/>
    </location>
</feature>
<evidence type="ECO:0000256" key="3">
    <source>
        <dbReference type="ARBA" id="ARBA00004236"/>
    </source>
</evidence>
<dbReference type="EMBL" id="POAF01000006">
    <property type="protein sequence ID" value="RBM00187.1"/>
    <property type="molecule type" value="Genomic_DNA"/>
</dbReference>
<dbReference type="PROSITE" id="PS50885">
    <property type="entry name" value="HAMP"/>
    <property type="match status" value="1"/>
</dbReference>
<feature type="transmembrane region" description="Helical" evidence="12">
    <location>
        <begin position="20"/>
        <end position="39"/>
    </location>
</feature>
<comment type="subcellular location">
    <subcellularLocation>
        <location evidence="3">Cell membrane</location>
    </subcellularLocation>
</comment>
<dbReference type="FunFam" id="3.30.565.10:FF:000006">
    <property type="entry name" value="Sensor histidine kinase WalK"/>
    <property type="match status" value="1"/>
</dbReference>
<keyword evidence="9 12" id="KW-1133">Transmembrane helix</keyword>
<dbReference type="Pfam" id="PF00512">
    <property type="entry name" value="HisKA"/>
    <property type="match status" value="1"/>
</dbReference>
<dbReference type="Pfam" id="PF02518">
    <property type="entry name" value="HATPase_c"/>
    <property type="match status" value="1"/>
</dbReference>
<dbReference type="SUPFAM" id="SSF55874">
    <property type="entry name" value="ATPase domain of HSP90 chaperone/DNA topoisomerase II/histidine kinase"/>
    <property type="match status" value="1"/>
</dbReference>
<evidence type="ECO:0000313" key="18">
    <source>
        <dbReference type="Proteomes" id="UP000477543"/>
    </source>
</evidence>
<evidence type="ECO:0000256" key="7">
    <source>
        <dbReference type="ARBA" id="ARBA00022692"/>
    </source>
</evidence>
<evidence type="ECO:0000313" key="15">
    <source>
        <dbReference type="EMBL" id="NAZ15847.1"/>
    </source>
</evidence>
<name>A0A365YCU0_9MICC</name>
<evidence type="ECO:0000256" key="12">
    <source>
        <dbReference type="SAM" id="Phobius"/>
    </source>
</evidence>
<comment type="cofactor">
    <cofactor evidence="2">
        <name>a divalent metal cation</name>
        <dbReference type="ChEBI" id="CHEBI:60240"/>
    </cofactor>
</comment>
<protein>
    <recommendedName>
        <fullName evidence="4">histidine kinase</fullName>
        <ecNumber evidence="4">2.7.13.3</ecNumber>
    </recommendedName>
</protein>
<evidence type="ECO:0000313" key="17">
    <source>
        <dbReference type="Proteomes" id="UP000252167"/>
    </source>
</evidence>
<dbReference type="PANTHER" id="PTHR45436">
    <property type="entry name" value="SENSOR HISTIDINE KINASE YKOH"/>
    <property type="match status" value="1"/>
</dbReference>
<evidence type="ECO:0000256" key="6">
    <source>
        <dbReference type="ARBA" id="ARBA00022679"/>
    </source>
</evidence>
<gene>
    <name evidence="16" type="ORF">C1H84_13790</name>
    <name evidence="15" type="ORF">GT020_07170</name>
</gene>
<dbReference type="SMART" id="SM00387">
    <property type="entry name" value="HATPase_c"/>
    <property type="match status" value="1"/>
</dbReference>
<dbReference type="InterPro" id="IPR036097">
    <property type="entry name" value="HisK_dim/P_sf"/>
</dbReference>
<reference evidence="16 17" key="1">
    <citation type="submission" date="2018-01" db="EMBL/GenBank/DDBJ databases">
        <title>Glutamicibacter soli strain NHPC-3 Whole genome sequence and assembly.</title>
        <authorList>
            <person name="Choudhury P."/>
            <person name="Gupta D."/>
            <person name="Sengupta K."/>
            <person name="Jawed A."/>
            <person name="Sultana N."/>
            <person name="Saha P."/>
        </authorList>
    </citation>
    <scope>NUCLEOTIDE SEQUENCE [LARGE SCALE GENOMIC DNA]</scope>
    <source>
        <strain evidence="16 17">NHPC-3</strain>
    </source>
</reference>
<dbReference type="SMART" id="SM00304">
    <property type="entry name" value="HAMP"/>
    <property type="match status" value="1"/>
</dbReference>
<organism evidence="16 17">
    <name type="scientific">Glutamicibacter soli</name>
    <dbReference type="NCBI Taxonomy" id="453836"/>
    <lineage>
        <taxon>Bacteria</taxon>
        <taxon>Bacillati</taxon>
        <taxon>Actinomycetota</taxon>
        <taxon>Actinomycetes</taxon>
        <taxon>Micrococcales</taxon>
        <taxon>Micrococcaceae</taxon>
        <taxon>Glutamicibacter</taxon>
    </lineage>
</organism>
<keyword evidence="7 12" id="KW-0812">Transmembrane</keyword>
<dbReference type="GO" id="GO:0000155">
    <property type="term" value="F:phosphorelay sensor kinase activity"/>
    <property type="evidence" value="ECO:0007669"/>
    <property type="project" value="InterPro"/>
</dbReference>
<dbReference type="CDD" id="cd00075">
    <property type="entry name" value="HATPase"/>
    <property type="match status" value="1"/>
</dbReference>
<dbReference type="PRINTS" id="PR00344">
    <property type="entry name" value="BCTRLSENSOR"/>
</dbReference>
<dbReference type="Gene3D" id="3.30.565.10">
    <property type="entry name" value="Histidine kinase-like ATPase, C-terminal domain"/>
    <property type="match status" value="1"/>
</dbReference>
<evidence type="ECO:0000259" key="13">
    <source>
        <dbReference type="PROSITE" id="PS50109"/>
    </source>
</evidence>
<keyword evidence="5" id="KW-0597">Phosphoprotein</keyword>
<keyword evidence="17" id="KW-1185">Reference proteome</keyword>
<evidence type="ECO:0000256" key="10">
    <source>
        <dbReference type="ARBA" id="ARBA00023012"/>
    </source>
</evidence>
<proteinExistence type="predicted"/>
<dbReference type="InterPro" id="IPR050428">
    <property type="entry name" value="TCS_sensor_his_kinase"/>
</dbReference>
<dbReference type="InterPro" id="IPR005467">
    <property type="entry name" value="His_kinase_dom"/>
</dbReference>
<reference evidence="15 18" key="2">
    <citation type="submission" date="2020-01" db="EMBL/GenBank/DDBJ databases">
        <title>Glutamicibacter soli M275.</title>
        <authorList>
            <person name="Meng X."/>
        </authorList>
    </citation>
    <scope>NUCLEOTIDE SEQUENCE [LARGE SCALE GENOMIC DNA]</scope>
    <source>
        <strain evidence="15 18">M275</strain>
    </source>
</reference>
<evidence type="ECO:0000256" key="8">
    <source>
        <dbReference type="ARBA" id="ARBA00022777"/>
    </source>
</evidence>
<evidence type="ECO:0000256" key="2">
    <source>
        <dbReference type="ARBA" id="ARBA00001968"/>
    </source>
</evidence>
<dbReference type="InterPro" id="IPR003594">
    <property type="entry name" value="HATPase_dom"/>
</dbReference>
<dbReference type="AlphaFoldDB" id="A0A365YCU0"/>
<accession>A0A365YCU0</accession>
<dbReference type="GO" id="GO:0005886">
    <property type="term" value="C:plasma membrane"/>
    <property type="evidence" value="ECO:0007669"/>
    <property type="project" value="UniProtKB-SubCell"/>
</dbReference>
<dbReference type="InterPro" id="IPR003661">
    <property type="entry name" value="HisK_dim/P_dom"/>
</dbReference>
<evidence type="ECO:0000256" key="1">
    <source>
        <dbReference type="ARBA" id="ARBA00000085"/>
    </source>
</evidence>
<keyword evidence="6" id="KW-0808">Transferase</keyword>
<evidence type="ECO:0000259" key="14">
    <source>
        <dbReference type="PROSITE" id="PS50885"/>
    </source>
</evidence>
<keyword evidence="11 12" id="KW-0472">Membrane</keyword>
<keyword evidence="8 16" id="KW-0418">Kinase</keyword>